<proteinExistence type="predicted"/>
<dbReference type="STRING" id="554083.BKD30_10835"/>
<dbReference type="Proteomes" id="UP000187085">
    <property type="component" value="Unassembled WGS sequence"/>
</dbReference>
<evidence type="ECO:0000313" key="3">
    <source>
        <dbReference type="Proteomes" id="UP000187085"/>
    </source>
</evidence>
<accession>A0A1R1L8J7</accession>
<gene>
    <name evidence="2" type="ORF">BKD30_10835</name>
</gene>
<feature type="domain" description="Spore protein YkvP/CgeB glycosyl transferase-like" evidence="1">
    <location>
        <begin position="3"/>
        <end position="152"/>
    </location>
</feature>
<dbReference type="EMBL" id="MRDE01000068">
    <property type="protein sequence ID" value="OMH23858.1"/>
    <property type="molecule type" value="Genomic_DNA"/>
</dbReference>
<protein>
    <recommendedName>
        <fullName evidence="1">Spore protein YkvP/CgeB glycosyl transferase-like domain-containing protein</fullName>
    </recommendedName>
</protein>
<dbReference type="InterPro" id="IPR055259">
    <property type="entry name" value="YkvP/CgeB_Glyco_trans-like"/>
</dbReference>
<sequence>MNLLEALVRTGIDIEVVGPLRAREPDCGRRLTTFLNSRGVTWLGELSEAGAAERVASWSVGLTPYRQDRFNRASFPLKTLDYLSAGVPVVSTDLPASRWLSSKWVHVAENQQDFIAAVTAALANEWQAGDAAARRAFAGRHTWDARAAHLLAIASTTASSRSSRIIPVSRRLLRQDGQDTVRGSVPTSTR</sequence>
<comment type="caution">
    <text evidence="2">The sequence shown here is derived from an EMBL/GenBank/DDBJ whole genome shotgun (WGS) entry which is preliminary data.</text>
</comment>
<dbReference type="Gene3D" id="3.40.50.2000">
    <property type="entry name" value="Glycogen Phosphorylase B"/>
    <property type="match status" value="1"/>
</dbReference>
<keyword evidence="3" id="KW-1185">Reference proteome</keyword>
<organism evidence="2 3">
    <name type="scientific">Tersicoccus phoenicis</name>
    <dbReference type="NCBI Taxonomy" id="554083"/>
    <lineage>
        <taxon>Bacteria</taxon>
        <taxon>Bacillati</taxon>
        <taxon>Actinomycetota</taxon>
        <taxon>Actinomycetes</taxon>
        <taxon>Micrococcales</taxon>
        <taxon>Micrococcaceae</taxon>
        <taxon>Tersicoccus</taxon>
    </lineage>
</organism>
<dbReference type="Pfam" id="PF13524">
    <property type="entry name" value="Glyco_trans_1_2"/>
    <property type="match status" value="1"/>
</dbReference>
<evidence type="ECO:0000313" key="2">
    <source>
        <dbReference type="EMBL" id="OMH23858.1"/>
    </source>
</evidence>
<dbReference type="AlphaFoldDB" id="A0A1R1L8J7"/>
<reference evidence="2 3" key="1">
    <citation type="submission" date="2016-12" db="EMBL/GenBank/DDBJ databases">
        <title>Draft genome of Tersicoccus phoenicis 1P05MA.</title>
        <authorList>
            <person name="Nakajima Y."/>
            <person name="Yoshizawa S."/>
            <person name="Nakamura K."/>
            <person name="Ogura Y."/>
            <person name="Hayashi T."/>
            <person name="Kogure K."/>
        </authorList>
    </citation>
    <scope>NUCLEOTIDE SEQUENCE [LARGE SCALE GENOMIC DNA]</scope>
    <source>
        <strain evidence="2 3">1p05MA</strain>
    </source>
</reference>
<name>A0A1R1L8J7_9MICC</name>
<dbReference type="SUPFAM" id="SSF53756">
    <property type="entry name" value="UDP-Glycosyltransferase/glycogen phosphorylase"/>
    <property type="match status" value="1"/>
</dbReference>
<evidence type="ECO:0000259" key="1">
    <source>
        <dbReference type="Pfam" id="PF13524"/>
    </source>
</evidence>